<protein>
    <submittedName>
        <fullName evidence="3">RimK/LysX family protein</fullName>
    </submittedName>
</protein>
<comment type="caution">
    <text evidence="3">The sequence shown here is derived from an EMBL/GenBank/DDBJ whole genome shotgun (WGS) entry which is preliminary data.</text>
</comment>
<keyword evidence="4" id="KW-1185">Reference proteome</keyword>
<dbReference type="InterPro" id="IPR021109">
    <property type="entry name" value="Peptidase_aspartic_dom_sf"/>
</dbReference>
<reference evidence="4" key="1">
    <citation type="journal article" date="2019" name="Int. J. Syst. Evol. Microbiol.">
        <title>The Global Catalogue of Microorganisms (GCM) 10K type strain sequencing project: providing services to taxonomists for standard genome sequencing and annotation.</title>
        <authorList>
            <consortium name="The Broad Institute Genomics Platform"/>
            <consortium name="The Broad Institute Genome Sequencing Center for Infectious Disease"/>
            <person name="Wu L."/>
            <person name="Ma J."/>
        </authorList>
    </citation>
    <scope>NUCLEOTIDE SEQUENCE [LARGE SCALE GENOMIC DNA]</scope>
    <source>
        <strain evidence="4">JCM 18401</strain>
    </source>
</reference>
<dbReference type="PANTHER" id="PTHR38037">
    <property type="entry name" value="ZN_PROTEASE DOMAIN-CONTAINING PROTEIN"/>
    <property type="match status" value="1"/>
</dbReference>
<organism evidence="3 4">
    <name type="scientific">Ferrimonas pelagia</name>
    <dbReference type="NCBI Taxonomy" id="1177826"/>
    <lineage>
        <taxon>Bacteria</taxon>
        <taxon>Pseudomonadati</taxon>
        <taxon>Pseudomonadota</taxon>
        <taxon>Gammaproteobacteria</taxon>
        <taxon>Alteromonadales</taxon>
        <taxon>Ferrimonadaceae</taxon>
        <taxon>Ferrimonas</taxon>
    </lineage>
</organism>
<proteinExistence type="predicted"/>
<dbReference type="EMBL" id="BAABJZ010000060">
    <property type="protein sequence ID" value="GAA4885871.1"/>
    <property type="molecule type" value="Genomic_DNA"/>
</dbReference>
<accession>A0ABP9EUX8</accession>
<feature type="domain" description="Retropepsin-like aspartic endopeptidase" evidence="2">
    <location>
        <begin position="24"/>
        <end position="156"/>
    </location>
</feature>
<feature type="signal peptide" evidence="1">
    <location>
        <begin position="1"/>
        <end position="18"/>
    </location>
</feature>
<keyword evidence="1" id="KW-0732">Signal</keyword>
<dbReference type="Proteomes" id="UP001499988">
    <property type="component" value="Unassembled WGS sequence"/>
</dbReference>
<name>A0ABP9EUX8_9GAMM</name>
<evidence type="ECO:0000313" key="3">
    <source>
        <dbReference type="EMBL" id="GAA4885871.1"/>
    </source>
</evidence>
<evidence type="ECO:0000256" key="1">
    <source>
        <dbReference type="SAM" id="SignalP"/>
    </source>
</evidence>
<dbReference type="Pfam" id="PF05618">
    <property type="entry name" value="Zn_protease"/>
    <property type="match status" value="1"/>
</dbReference>
<dbReference type="PANTHER" id="PTHR38037:SF2">
    <property type="entry name" value="ATP-DEPENDENT ZINC PROTEASE DOMAIN-CONTAINING PROTEIN-RELATED"/>
    <property type="match status" value="1"/>
</dbReference>
<dbReference type="Gene3D" id="2.40.70.10">
    <property type="entry name" value="Acid Proteases"/>
    <property type="match status" value="1"/>
</dbReference>
<sequence length="158" mass="17044">MRTLLGACLALFMGSSVAATEKGVVGPVERLYVVEAGLTMAARIDTGASKTSIHAEQMEVVGGELADWDANIGKALRFVTRNGAGKPAKIEATIAEVTHIRNSQGSEDRYVVWLTIGPKGNEKRVLVTLKDRAPMSYKLLIGRNWLAGDYLVDVDLTQ</sequence>
<gene>
    <name evidence="3" type="ORF">GCM10023333_19060</name>
</gene>
<evidence type="ECO:0000259" key="2">
    <source>
        <dbReference type="Pfam" id="PF05618"/>
    </source>
</evidence>
<feature type="chain" id="PRO_5047358930" evidence="1">
    <location>
        <begin position="19"/>
        <end position="158"/>
    </location>
</feature>
<dbReference type="InterPro" id="IPR008503">
    <property type="entry name" value="Asp_endopeptidase"/>
</dbReference>
<dbReference type="SUPFAM" id="SSF50630">
    <property type="entry name" value="Acid proteases"/>
    <property type="match status" value="1"/>
</dbReference>
<evidence type="ECO:0000313" key="4">
    <source>
        <dbReference type="Proteomes" id="UP001499988"/>
    </source>
</evidence>
<dbReference type="RefSeq" id="WP_345335143.1">
    <property type="nucleotide sequence ID" value="NZ_BAABJZ010000060.1"/>
</dbReference>